<accession>A0A2S9KGT0</accession>
<dbReference type="InterPro" id="IPR004220">
    <property type="entry name" value="5-COMe_2-OHmuconate_Isoase"/>
</dbReference>
<organism evidence="1 2">
    <name type="scientific">Malikia spinosa</name>
    <dbReference type="NCBI Taxonomy" id="86180"/>
    <lineage>
        <taxon>Bacteria</taxon>
        <taxon>Pseudomonadati</taxon>
        <taxon>Pseudomonadota</taxon>
        <taxon>Betaproteobacteria</taxon>
        <taxon>Burkholderiales</taxon>
        <taxon>Comamonadaceae</taxon>
        <taxon>Malikia</taxon>
    </lineage>
</organism>
<comment type="caution">
    <text evidence="1">The sequence shown here is derived from an EMBL/GenBank/DDBJ whole genome shotgun (WGS) entry which is preliminary data.</text>
</comment>
<evidence type="ECO:0000313" key="1">
    <source>
        <dbReference type="EMBL" id="PRD69648.1"/>
    </source>
</evidence>
<dbReference type="OrthoDB" id="9814215at2"/>
<dbReference type="RefSeq" id="WP_105728804.1">
    <property type="nucleotide sequence ID" value="NZ_PVLR01000012.1"/>
</dbReference>
<dbReference type="Proteomes" id="UP000238326">
    <property type="component" value="Unassembled WGS sequence"/>
</dbReference>
<dbReference type="CDD" id="cd00580">
    <property type="entry name" value="CHMI"/>
    <property type="match status" value="1"/>
</dbReference>
<sequence length="136" mass="15022">MPHIRIDYTANLEQAVQDSQLVRQLHQAAIETGVFPVWGVRTFAQPVAQYQVGNGDPGNGFLLVNVRIGPGRELAVRQRVLHALFEVVQQALAPQFAQGRLGCQIDLTEFDAALNSFQINLAGSDDRDEPVVCRRS</sequence>
<proteinExistence type="predicted"/>
<gene>
    <name evidence="1" type="ORF">C6P61_04870</name>
</gene>
<evidence type="ECO:0008006" key="3">
    <source>
        <dbReference type="Google" id="ProtNLM"/>
    </source>
</evidence>
<reference evidence="1 2" key="1">
    <citation type="submission" date="2018-03" db="EMBL/GenBank/DDBJ databases">
        <title>Comparative genomics illustrates the genes involved in a hyperalkaliphilic mechanisms of Serpentinomonas isolated from highly-alkaline calcium-rich serpentinized springs.</title>
        <authorList>
            <person name="Suzuki S."/>
            <person name="Ishii S."/>
            <person name="Walworth N."/>
            <person name="Bird L."/>
            <person name="Kuenen J.G."/>
            <person name="Nealson K.H."/>
        </authorList>
    </citation>
    <scope>NUCLEOTIDE SEQUENCE [LARGE SCALE GENOMIC DNA]</scope>
    <source>
        <strain evidence="1 2">83</strain>
    </source>
</reference>
<dbReference type="EMBL" id="PVLR01000012">
    <property type="protein sequence ID" value="PRD69648.1"/>
    <property type="molecule type" value="Genomic_DNA"/>
</dbReference>
<dbReference type="PANTHER" id="PTHR37950:SF1">
    <property type="entry name" value="4-HYDROXYPHENYLACETATE CATABOLISM PROTEIN"/>
    <property type="match status" value="1"/>
</dbReference>
<keyword evidence="2" id="KW-1185">Reference proteome</keyword>
<name>A0A2S9KGT0_9BURK</name>
<dbReference type="InterPro" id="IPR014347">
    <property type="entry name" value="Tautomerase/MIF_sf"/>
</dbReference>
<dbReference type="AlphaFoldDB" id="A0A2S9KGT0"/>
<dbReference type="Pfam" id="PF02962">
    <property type="entry name" value="CHMI"/>
    <property type="match status" value="1"/>
</dbReference>
<dbReference type="GO" id="GO:0008704">
    <property type="term" value="F:5-carboxymethyl-2-hydroxymuconate delta-isomerase activity"/>
    <property type="evidence" value="ECO:0007669"/>
    <property type="project" value="InterPro"/>
</dbReference>
<protein>
    <recommendedName>
        <fullName evidence="3">5-carboxymethyl-2-hydroxymuconate Delta-isomerase</fullName>
    </recommendedName>
</protein>
<evidence type="ECO:0000313" key="2">
    <source>
        <dbReference type="Proteomes" id="UP000238326"/>
    </source>
</evidence>
<dbReference type="Gene3D" id="3.30.429.10">
    <property type="entry name" value="Macrophage Migration Inhibitory Factor"/>
    <property type="match status" value="1"/>
</dbReference>
<dbReference type="PANTHER" id="PTHR37950">
    <property type="entry name" value="4-HYDROXYPHENYLACETATE CATABOLISM PROTEIN"/>
    <property type="match status" value="1"/>
</dbReference>
<dbReference type="SUPFAM" id="SSF55331">
    <property type="entry name" value="Tautomerase/MIF"/>
    <property type="match status" value="1"/>
</dbReference>